<accession>A0ABQ5NKW9</accession>
<dbReference type="Proteomes" id="UP001065593">
    <property type="component" value="Unassembled WGS sequence"/>
</dbReference>
<evidence type="ECO:0000313" key="1">
    <source>
        <dbReference type="EMBL" id="GLC89006.1"/>
    </source>
</evidence>
<protein>
    <submittedName>
        <fullName evidence="1">Uncharacterized protein</fullName>
    </submittedName>
</protein>
<reference evidence="1" key="1">
    <citation type="submission" date="2022-08" db="EMBL/GenBank/DDBJ databases">
        <title>Draft genome sequence of Lysinibacillus sp. strain KH24.</title>
        <authorList>
            <person name="Kanbe H."/>
            <person name="Itoh H."/>
        </authorList>
    </citation>
    <scope>NUCLEOTIDE SEQUENCE</scope>
    <source>
        <strain evidence="1">KH24</strain>
    </source>
</reference>
<keyword evidence="2" id="KW-1185">Reference proteome</keyword>
<sequence>MSYDLMVFDKERAPDTREDFLAWYHEQTKWSEPHDYQIAAHTTPALQKWYADIIEHFPNMNTVDEELLDEDEDNELESRLAEYSIGYHSIYVCFAWSVADEANRIMKMLAQKHDVGFFDVSSTNGEIIR</sequence>
<name>A0ABQ5NKW9_9BACI</name>
<organism evidence="1 2">
    <name type="scientific">Lysinibacillus piscis</name>
    <dbReference type="NCBI Taxonomy" id="2518931"/>
    <lineage>
        <taxon>Bacteria</taxon>
        <taxon>Bacillati</taxon>
        <taxon>Bacillota</taxon>
        <taxon>Bacilli</taxon>
        <taxon>Bacillales</taxon>
        <taxon>Bacillaceae</taxon>
        <taxon>Lysinibacillus</taxon>
    </lineage>
</organism>
<dbReference type="RefSeq" id="WP_264988756.1">
    <property type="nucleotide sequence ID" value="NZ_BRZA01000002.1"/>
</dbReference>
<gene>
    <name evidence="1" type="ORF">LYSBPC_21330</name>
</gene>
<comment type="caution">
    <text evidence="1">The sequence shown here is derived from an EMBL/GenBank/DDBJ whole genome shotgun (WGS) entry which is preliminary data.</text>
</comment>
<proteinExistence type="predicted"/>
<evidence type="ECO:0000313" key="2">
    <source>
        <dbReference type="Proteomes" id="UP001065593"/>
    </source>
</evidence>
<dbReference type="EMBL" id="BRZA01000002">
    <property type="protein sequence ID" value="GLC89006.1"/>
    <property type="molecule type" value="Genomic_DNA"/>
</dbReference>